<evidence type="ECO:0000256" key="1">
    <source>
        <dbReference type="SAM" id="MobiDB-lite"/>
    </source>
</evidence>
<dbReference type="GeneID" id="41537657"/>
<evidence type="ECO:0008006" key="6">
    <source>
        <dbReference type="Google" id="ProtNLM"/>
    </source>
</evidence>
<feature type="region of interest" description="Disordered" evidence="1">
    <location>
        <begin position="85"/>
        <end position="106"/>
    </location>
</feature>
<dbReference type="EMBL" id="BJHY01000002">
    <property type="protein sequence ID" value="GDY79865.1"/>
    <property type="molecule type" value="Genomic_DNA"/>
</dbReference>
<dbReference type="Proteomes" id="UP000302139">
    <property type="component" value="Unassembled WGS sequence"/>
</dbReference>
<reference evidence="2 5" key="2">
    <citation type="submission" date="2019-04" db="EMBL/GenBank/DDBJ databases">
        <title>Draft genome sequences of Streptomyces avermitilis NBRC 14893.</title>
        <authorList>
            <person name="Komaki H."/>
            <person name="Tamura T."/>
            <person name="Hosoyama A."/>
        </authorList>
    </citation>
    <scope>NUCLEOTIDE SEQUENCE [LARGE SCALE GENOMIC DNA]</scope>
    <source>
        <strain evidence="2 5">NBRC 14893</strain>
    </source>
</reference>
<dbReference type="SUPFAM" id="SSF141571">
    <property type="entry name" value="Pentapeptide repeat-like"/>
    <property type="match status" value="1"/>
</dbReference>
<proteinExistence type="predicted"/>
<name>A0A4D4MCF2_STRAX</name>
<reference evidence="3 4" key="1">
    <citation type="submission" date="2019-04" db="EMBL/GenBank/DDBJ databases">
        <title>Draft genome sequences of Streptomyces avermitilis ATCC 31267.</title>
        <authorList>
            <person name="Komaki H."/>
            <person name="Tamura T."/>
            <person name="Hosoyama A."/>
        </authorList>
    </citation>
    <scope>NUCLEOTIDE SEQUENCE [LARGE SCALE GENOMIC DNA]</scope>
    <source>
        <strain evidence="3 4">ATCC 31267</strain>
    </source>
</reference>
<dbReference type="EMBL" id="BJHX01000002">
    <property type="protein sequence ID" value="GDY69611.1"/>
    <property type="molecule type" value="Genomic_DNA"/>
</dbReference>
<evidence type="ECO:0000313" key="3">
    <source>
        <dbReference type="EMBL" id="GDY79865.1"/>
    </source>
</evidence>
<sequence>MEGANLNHANLNGVSLIETTLRGAQLRDAILRGSTLYQADLTGADLRGADLRNLPGHATRVDVPMLLRARLDRTTKLPAEWAKDPRVRTALEKQGEAETHRHSGLG</sequence>
<protein>
    <recommendedName>
        <fullName evidence="6">Pentapeptide repeat-containing protein</fullName>
    </recommendedName>
</protein>
<evidence type="ECO:0000313" key="5">
    <source>
        <dbReference type="Proteomes" id="UP000302139"/>
    </source>
</evidence>
<dbReference type="Gene3D" id="2.160.20.80">
    <property type="entry name" value="E3 ubiquitin-protein ligase SopA"/>
    <property type="match status" value="1"/>
</dbReference>
<evidence type="ECO:0000313" key="2">
    <source>
        <dbReference type="EMBL" id="GDY69611.1"/>
    </source>
</evidence>
<organism evidence="2 5">
    <name type="scientific">Streptomyces avermitilis</name>
    <dbReference type="NCBI Taxonomy" id="33903"/>
    <lineage>
        <taxon>Bacteria</taxon>
        <taxon>Bacillati</taxon>
        <taxon>Actinomycetota</taxon>
        <taxon>Actinomycetes</taxon>
        <taxon>Kitasatosporales</taxon>
        <taxon>Streptomycetaceae</taxon>
        <taxon>Streptomyces</taxon>
    </lineage>
</organism>
<dbReference type="Proteomes" id="UP000299211">
    <property type="component" value="Unassembled WGS sequence"/>
</dbReference>
<dbReference type="InterPro" id="IPR001646">
    <property type="entry name" value="5peptide_repeat"/>
</dbReference>
<evidence type="ECO:0000313" key="4">
    <source>
        <dbReference type="Proteomes" id="UP000299211"/>
    </source>
</evidence>
<dbReference type="InterPro" id="IPR051082">
    <property type="entry name" value="Pentapeptide-BTB/POZ_domain"/>
</dbReference>
<dbReference type="PANTHER" id="PTHR14136">
    <property type="entry name" value="BTB_POZ DOMAIN-CONTAINING PROTEIN KCTD9"/>
    <property type="match status" value="1"/>
</dbReference>
<dbReference type="PANTHER" id="PTHR14136:SF17">
    <property type="entry name" value="BTB_POZ DOMAIN-CONTAINING PROTEIN KCTD9"/>
    <property type="match status" value="1"/>
</dbReference>
<dbReference type="Pfam" id="PF00805">
    <property type="entry name" value="Pentapeptide"/>
    <property type="match status" value="1"/>
</dbReference>
<dbReference type="RefSeq" id="WP_052082434.1">
    <property type="nucleotide sequence ID" value="NZ_BAABTN010000031.1"/>
</dbReference>
<comment type="caution">
    <text evidence="2">The sequence shown here is derived from an EMBL/GenBank/DDBJ whole genome shotgun (WGS) entry which is preliminary data.</text>
</comment>
<gene>
    <name evidence="2" type="ORF">SAV14893_090040</name>
    <name evidence="3" type="ORF">SAV31267_093500</name>
</gene>
<dbReference type="AlphaFoldDB" id="A0A4D4MCF2"/>
<accession>A0A4D4MCF2</accession>